<keyword evidence="6" id="KW-0472">Membrane</keyword>
<protein>
    <recommendedName>
        <fullName evidence="6">Signal peptidase I</fullName>
        <ecNumber evidence="6">3.4.21.89</ecNumber>
    </recommendedName>
</protein>
<keyword evidence="4 6" id="KW-0378">Hydrolase</keyword>
<dbReference type="EC" id="3.4.21.89" evidence="6"/>
<dbReference type="RefSeq" id="WP_118453503.1">
    <property type="nucleotide sequence ID" value="NZ_BAABZA010000001.1"/>
</dbReference>
<dbReference type="Gene3D" id="2.10.109.10">
    <property type="entry name" value="Umud Fragment, subunit A"/>
    <property type="match status" value="1"/>
</dbReference>
<dbReference type="PROSITE" id="PS00501">
    <property type="entry name" value="SPASE_I_1"/>
    <property type="match status" value="1"/>
</dbReference>
<evidence type="ECO:0000256" key="3">
    <source>
        <dbReference type="ARBA" id="ARBA00022670"/>
    </source>
</evidence>
<feature type="transmembrane region" description="Helical" evidence="6">
    <location>
        <begin position="12"/>
        <end position="33"/>
    </location>
</feature>
<dbReference type="GO" id="GO:0006465">
    <property type="term" value="P:signal peptide processing"/>
    <property type="evidence" value="ECO:0007669"/>
    <property type="project" value="InterPro"/>
</dbReference>
<feature type="active site" evidence="5">
    <location>
        <position position="42"/>
    </location>
</feature>
<dbReference type="InterPro" id="IPR036286">
    <property type="entry name" value="LexA/Signal_pep-like_sf"/>
</dbReference>
<sequence length="183" mass="20899">MEKKNDTVKELLSLLKVFVISFACFWLITKFLFNPVIVDGISMYPTLHDKDRGLSNMVGLNFGVERYDIVVVNSKDNDTEHWVKRIIGMPGDTLRGEDGVVYVNDEPIDESYLDADYIAEKTAEYGHFNRDFDEITLADDEYFLLGDNRPESKDSSLVGPFKEADLISKGVLIFWPLNQIGLY</sequence>
<feature type="domain" description="Peptidase S26" evidence="7">
    <location>
        <begin position="13"/>
        <end position="175"/>
    </location>
</feature>
<evidence type="ECO:0000313" key="9">
    <source>
        <dbReference type="Proteomes" id="UP001276902"/>
    </source>
</evidence>
<evidence type="ECO:0000256" key="6">
    <source>
        <dbReference type="RuleBase" id="RU362042"/>
    </source>
</evidence>
<dbReference type="GO" id="GO:0009003">
    <property type="term" value="F:signal peptidase activity"/>
    <property type="evidence" value="ECO:0007669"/>
    <property type="project" value="UniProtKB-EC"/>
</dbReference>
<comment type="catalytic activity">
    <reaction evidence="6">
        <text>Cleavage of hydrophobic, N-terminal signal or leader sequences from secreted and periplasmic proteins.</text>
        <dbReference type="EC" id="3.4.21.89"/>
    </reaction>
</comment>
<evidence type="ECO:0000313" key="8">
    <source>
        <dbReference type="EMBL" id="MDY5167864.1"/>
    </source>
</evidence>
<evidence type="ECO:0000256" key="4">
    <source>
        <dbReference type="ARBA" id="ARBA00022801"/>
    </source>
</evidence>
<organism evidence="8 9">
    <name type="scientific">Dielma fastidiosa</name>
    <dbReference type="NCBI Taxonomy" id="1034346"/>
    <lineage>
        <taxon>Bacteria</taxon>
        <taxon>Bacillati</taxon>
        <taxon>Bacillota</taxon>
        <taxon>Erysipelotrichia</taxon>
        <taxon>Erysipelotrichales</taxon>
        <taxon>Erysipelotrichaceae</taxon>
        <taxon>Dielma</taxon>
    </lineage>
</organism>
<dbReference type="PANTHER" id="PTHR43390:SF1">
    <property type="entry name" value="CHLOROPLAST PROCESSING PEPTIDASE"/>
    <property type="match status" value="1"/>
</dbReference>
<dbReference type="NCBIfam" id="TIGR02227">
    <property type="entry name" value="sigpep_I_bact"/>
    <property type="match status" value="1"/>
</dbReference>
<comment type="subcellular location">
    <subcellularLocation>
        <location evidence="1">Cell membrane</location>
        <topology evidence="1">Single-pass type II membrane protein</topology>
    </subcellularLocation>
    <subcellularLocation>
        <location evidence="6">Membrane</location>
        <topology evidence="6">Single-pass type II membrane protein</topology>
    </subcellularLocation>
</comment>
<accession>A0AB35UMQ7</accession>
<proteinExistence type="inferred from homology"/>
<dbReference type="CDD" id="cd06530">
    <property type="entry name" value="S26_SPase_I"/>
    <property type="match status" value="1"/>
</dbReference>
<dbReference type="InterPro" id="IPR000223">
    <property type="entry name" value="Pept_S26A_signal_pept_1"/>
</dbReference>
<dbReference type="EMBL" id="JALDAW010000011">
    <property type="protein sequence ID" value="MDY5167864.1"/>
    <property type="molecule type" value="Genomic_DNA"/>
</dbReference>
<keyword evidence="6" id="KW-1133">Transmembrane helix</keyword>
<comment type="caution">
    <text evidence="8">The sequence shown here is derived from an EMBL/GenBank/DDBJ whole genome shotgun (WGS) entry which is preliminary data.</text>
</comment>
<evidence type="ECO:0000256" key="5">
    <source>
        <dbReference type="PIRSR" id="PIRSR600223-1"/>
    </source>
</evidence>
<dbReference type="PRINTS" id="PR00727">
    <property type="entry name" value="LEADERPTASE"/>
</dbReference>
<keyword evidence="6" id="KW-0812">Transmembrane</keyword>
<evidence type="ECO:0000256" key="1">
    <source>
        <dbReference type="ARBA" id="ARBA00004401"/>
    </source>
</evidence>
<dbReference type="InterPro" id="IPR019533">
    <property type="entry name" value="Peptidase_S26"/>
</dbReference>
<dbReference type="AlphaFoldDB" id="A0AB35UMQ7"/>
<evidence type="ECO:0000256" key="2">
    <source>
        <dbReference type="ARBA" id="ARBA00009370"/>
    </source>
</evidence>
<reference evidence="8" key="1">
    <citation type="submission" date="2022-03" db="EMBL/GenBank/DDBJ databases">
        <title>First case of bacteraemia caused by Dielma fastidiosa in a patient hospitalised with diverticulitis.</title>
        <authorList>
            <person name="Forman-Ankjaer B."/>
            <person name="Hvid-Jensen F."/>
            <person name="Kobel C.M."/>
            <person name="Greve T."/>
        </authorList>
    </citation>
    <scope>NUCLEOTIDE SEQUENCE</scope>
    <source>
        <strain evidence="8">AUH_DF_2021</strain>
    </source>
</reference>
<keyword evidence="3 6" id="KW-0645">Protease</keyword>
<dbReference type="Proteomes" id="UP001276902">
    <property type="component" value="Unassembled WGS sequence"/>
</dbReference>
<dbReference type="PANTHER" id="PTHR43390">
    <property type="entry name" value="SIGNAL PEPTIDASE I"/>
    <property type="match status" value="1"/>
</dbReference>
<dbReference type="InterPro" id="IPR019756">
    <property type="entry name" value="Pept_S26A_signal_pept_1_Ser-AS"/>
</dbReference>
<dbReference type="GO" id="GO:0004252">
    <property type="term" value="F:serine-type endopeptidase activity"/>
    <property type="evidence" value="ECO:0007669"/>
    <property type="project" value="InterPro"/>
</dbReference>
<dbReference type="Pfam" id="PF10502">
    <property type="entry name" value="Peptidase_S26"/>
    <property type="match status" value="1"/>
</dbReference>
<dbReference type="SUPFAM" id="SSF51306">
    <property type="entry name" value="LexA/Signal peptidase"/>
    <property type="match status" value="1"/>
</dbReference>
<dbReference type="GeneID" id="94439392"/>
<feature type="active site" evidence="5">
    <location>
        <position position="84"/>
    </location>
</feature>
<comment type="similarity">
    <text evidence="2 6">Belongs to the peptidase S26 family.</text>
</comment>
<name>A0AB35UMQ7_9FIRM</name>
<gene>
    <name evidence="8" type="primary">lepB</name>
    <name evidence="8" type="ORF">MQE39_07025</name>
</gene>
<dbReference type="GO" id="GO:0005886">
    <property type="term" value="C:plasma membrane"/>
    <property type="evidence" value="ECO:0007669"/>
    <property type="project" value="UniProtKB-SubCell"/>
</dbReference>
<evidence type="ECO:0000259" key="7">
    <source>
        <dbReference type="Pfam" id="PF10502"/>
    </source>
</evidence>